<evidence type="ECO:0000259" key="10">
    <source>
        <dbReference type="Pfam" id="PF00155"/>
    </source>
</evidence>
<dbReference type="AlphaFoldDB" id="A0A2U2BP10"/>
<dbReference type="InterPro" id="IPR004839">
    <property type="entry name" value="Aminotransferase_I/II_large"/>
</dbReference>
<dbReference type="GeneID" id="29371436"/>
<dbReference type="NCBIfam" id="TIGR01141">
    <property type="entry name" value="hisC"/>
    <property type="match status" value="1"/>
</dbReference>
<reference evidence="12 14" key="3">
    <citation type="submission" date="2022-05" db="EMBL/GenBank/DDBJ databases">
        <title>Complete sequence of strain NY11312.</title>
        <authorList>
            <person name="Zhou D."/>
        </authorList>
    </citation>
    <scope>NUCLEOTIDE SEQUENCE [LARGE SCALE GENOMIC DNA]</scope>
    <source>
        <strain evidence="12 14">NY11312</strain>
    </source>
</reference>
<evidence type="ECO:0000256" key="1">
    <source>
        <dbReference type="ARBA" id="ARBA00001933"/>
    </source>
</evidence>
<dbReference type="PANTHER" id="PTHR43643:SF3">
    <property type="entry name" value="HISTIDINOL-PHOSPHATE AMINOTRANSFERASE"/>
    <property type="match status" value="1"/>
</dbReference>
<dbReference type="Gene3D" id="3.40.640.10">
    <property type="entry name" value="Type I PLP-dependent aspartate aminotransferase-like (Major domain)"/>
    <property type="match status" value="1"/>
</dbReference>
<dbReference type="InterPro" id="IPR015421">
    <property type="entry name" value="PyrdxlP-dep_Trfase_major"/>
</dbReference>
<evidence type="ECO:0000256" key="3">
    <source>
        <dbReference type="ARBA" id="ARBA00007970"/>
    </source>
</evidence>
<comment type="cofactor">
    <cofactor evidence="1 9">
        <name>pyridoxal 5'-phosphate</name>
        <dbReference type="ChEBI" id="CHEBI:597326"/>
    </cofactor>
</comment>
<dbReference type="HAMAP" id="MF_01023">
    <property type="entry name" value="HisC_aminotrans_2"/>
    <property type="match status" value="1"/>
</dbReference>
<keyword evidence="14" id="KW-1185">Reference proteome</keyword>
<dbReference type="InterPro" id="IPR015422">
    <property type="entry name" value="PyrdxlP-dep_Trfase_small"/>
</dbReference>
<dbReference type="SUPFAM" id="SSF53383">
    <property type="entry name" value="PLP-dependent transferases"/>
    <property type="match status" value="1"/>
</dbReference>
<evidence type="ECO:0000256" key="5">
    <source>
        <dbReference type="ARBA" id="ARBA00022576"/>
    </source>
</evidence>
<dbReference type="InterPro" id="IPR050106">
    <property type="entry name" value="HistidinolP_aminotransfase"/>
</dbReference>
<evidence type="ECO:0000256" key="9">
    <source>
        <dbReference type="HAMAP-Rule" id="MF_01023"/>
    </source>
</evidence>
<dbReference type="GO" id="GO:0004400">
    <property type="term" value="F:histidinol-phosphate transaminase activity"/>
    <property type="evidence" value="ECO:0007669"/>
    <property type="project" value="UniProtKB-UniRule"/>
</dbReference>
<evidence type="ECO:0000313" key="13">
    <source>
        <dbReference type="Proteomes" id="UP000245216"/>
    </source>
</evidence>
<dbReference type="GO" id="GO:0030170">
    <property type="term" value="F:pyridoxal phosphate binding"/>
    <property type="evidence" value="ECO:0007669"/>
    <property type="project" value="InterPro"/>
</dbReference>
<dbReference type="EMBL" id="QEXO01000001">
    <property type="protein sequence ID" value="PWE15752.1"/>
    <property type="molecule type" value="Genomic_DNA"/>
</dbReference>
<keyword evidence="7 9" id="KW-0663">Pyridoxal phosphate</keyword>
<dbReference type="KEGG" id="afa:UZ73_01905"/>
<keyword evidence="9" id="KW-0028">Amino-acid biosynthesis</keyword>
<sequence length="360" mass="39673">MSRLWSDHVAGLSPYVPGEQVKLDNLLKLNTNEHPFGPSPKALEAIRQAATDDLRLYPSYSAQELRDAVAHNHGVKANNVFLGNGSDEVLAHVFSALFLRGVRPVLLPDITYSFYTTYCSYFGVPADIVPLREDFTLNVQDYVRKRSLPPAGIIFANPNAPTGIPLSLEDIETILAANPDTTVVVDEAYVDFGGTSSVSLLEKYDNLVVIQTMSKSRALAGLRVGYALASADIIQALERVKDSFNSYPMDTIAQVGAVASLKDTEYFERQCQAVIDAREQLRADLEQLGFEILPSKANFLMATHPKHSAAGIQQALREQGILVRHFRQPRIEQYLRITVGSPEQCARLCNSLRQILGQGA</sequence>
<dbReference type="InterPro" id="IPR001917">
    <property type="entry name" value="Aminotrans_II_pyridoxalP_BS"/>
</dbReference>
<dbReference type="GO" id="GO:0000105">
    <property type="term" value="P:L-histidine biosynthetic process"/>
    <property type="evidence" value="ECO:0007669"/>
    <property type="project" value="UniProtKB-UniRule"/>
</dbReference>
<dbReference type="InterPro" id="IPR005861">
    <property type="entry name" value="HisP_aminotrans"/>
</dbReference>
<evidence type="ECO:0000256" key="6">
    <source>
        <dbReference type="ARBA" id="ARBA00022679"/>
    </source>
</evidence>
<dbReference type="EC" id="2.6.1.9" evidence="9"/>
<feature type="domain" description="Aminotransferase class I/classII large" evidence="10">
    <location>
        <begin position="25"/>
        <end position="352"/>
    </location>
</feature>
<evidence type="ECO:0000313" key="12">
    <source>
        <dbReference type="EMBL" id="WBM36728.1"/>
    </source>
</evidence>
<dbReference type="PANTHER" id="PTHR43643">
    <property type="entry name" value="HISTIDINOL-PHOSPHATE AMINOTRANSFERASE 2"/>
    <property type="match status" value="1"/>
</dbReference>
<evidence type="ECO:0000256" key="2">
    <source>
        <dbReference type="ARBA" id="ARBA00005011"/>
    </source>
</evidence>
<comment type="catalytic activity">
    <reaction evidence="8 9">
        <text>L-histidinol phosphate + 2-oxoglutarate = 3-(imidazol-4-yl)-2-oxopropyl phosphate + L-glutamate</text>
        <dbReference type="Rhea" id="RHEA:23744"/>
        <dbReference type="ChEBI" id="CHEBI:16810"/>
        <dbReference type="ChEBI" id="CHEBI:29985"/>
        <dbReference type="ChEBI" id="CHEBI:57766"/>
        <dbReference type="ChEBI" id="CHEBI:57980"/>
        <dbReference type="EC" id="2.6.1.9"/>
    </reaction>
</comment>
<feature type="modified residue" description="N6-(pyridoxal phosphate)lysine" evidence="9">
    <location>
        <position position="215"/>
    </location>
</feature>
<evidence type="ECO:0000256" key="7">
    <source>
        <dbReference type="ARBA" id="ARBA00022898"/>
    </source>
</evidence>
<dbReference type="InterPro" id="IPR015424">
    <property type="entry name" value="PyrdxlP-dep_Trfase"/>
</dbReference>
<comment type="subunit">
    <text evidence="4 9">Homodimer.</text>
</comment>
<dbReference type="CDD" id="cd00609">
    <property type="entry name" value="AAT_like"/>
    <property type="match status" value="1"/>
</dbReference>
<keyword evidence="5 9" id="KW-0032">Aminotransferase</keyword>
<dbReference type="PROSITE" id="PS00599">
    <property type="entry name" value="AA_TRANSFER_CLASS_2"/>
    <property type="match status" value="1"/>
</dbReference>
<accession>A0A2U2BP10</accession>
<dbReference type="STRING" id="511.UZ73_01905"/>
<protein>
    <recommendedName>
        <fullName evidence="9">Histidinol-phosphate aminotransferase</fullName>
        <ecNumber evidence="9">2.6.1.9</ecNumber>
    </recommendedName>
    <alternativeName>
        <fullName evidence="9">Imidazole acetol-phosphate transaminase</fullName>
    </alternativeName>
</protein>
<evidence type="ECO:0000256" key="4">
    <source>
        <dbReference type="ARBA" id="ARBA00011738"/>
    </source>
</evidence>
<comment type="similarity">
    <text evidence="3 9">Belongs to the class-II pyridoxal-phosphate-dependent aminotransferase family. Histidinol-phosphate aminotransferase subfamily.</text>
</comment>
<organism evidence="11 13">
    <name type="scientific">Alcaligenes faecalis</name>
    <dbReference type="NCBI Taxonomy" id="511"/>
    <lineage>
        <taxon>Bacteria</taxon>
        <taxon>Pseudomonadati</taxon>
        <taxon>Pseudomonadota</taxon>
        <taxon>Betaproteobacteria</taxon>
        <taxon>Burkholderiales</taxon>
        <taxon>Alcaligenaceae</taxon>
        <taxon>Alcaligenes</taxon>
    </lineage>
</organism>
<keyword evidence="9" id="KW-0368">Histidine biosynthesis</keyword>
<dbReference type="UniPathway" id="UPA00031">
    <property type="reaction ID" value="UER00012"/>
</dbReference>
<keyword evidence="6 9" id="KW-0808">Transferase</keyword>
<evidence type="ECO:0000313" key="14">
    <source>
        <dbReference type="Proteomes" id="UP001211866"/>
    </source>
</evidence>
<name>A0A2U2BP10_ALCFA</name>
<dbReference type="EMBL" id="CP096916">
    <property type="protein sequence ID" value="WBM36728.1"/>
    <property type="molecule type" value="Genomic_DNA"/>
</dbReference>
<dbReference type="RefSeq" id="WP_045930086.1">
    <property type="nucleotide sequence ID" value="NZ_CAXOJJ010000003.1"/>
</dbReference>
<dbReference type="Proteomes" id="UP001211866">
    <property type="component" value="Chromosome"/>
</dbReference>
<dbReference type="Gene3D" id="3.90.1150.10">
    <property type="entry name" value="Aspartate Aminotransferase, domain 1"/>
    <property type="match status" value="1"/>
</dbReference>
<dbReference type="Pfam" id="PF00155">
    <property type="entry name" value="Aminotran_1_2"/>
    <property type="match status" value="1"/>
</dbReference>
<dbReference type="Proteomes" id="UP000245216">
    <property type="component" value="Unassembled WGS sequence"/>
</dbReference>
<gene>
    <name evidence="9 12" type="primary">hisC</name>
    <name evidence="11" type="ORF">DF183_03200</name>
    <name evidence="12" type="ORF">M2J83_13000</name>
</gene>
<reference evidence="11 13" key="2">
    <citation type="submission" date="2018-05" db="EMBL/GenBank/DDBJ databases">
        <authorList>
            <person name="Lanie J.A."/>
            <person name="Ng W.-L."/>
            <person name="Kazmierczak K.M."/>
            <person name="Andrzejewski T.M."/>
            <person name="Davidsen T.M."/>
            <person name="Wayne K.J."/>
            <person name="Tettelin H."/>
            <person name="Glass J.I."/>
            <person name="Rusch D."/>
            <person name="Podicherti R."/>
            <person name="Tsui H.-C.T."/>
            <person name="Winkler M.E."/>
        </authorList>
    </citation>
    <scope>NUCLEOTIDE SEQUENCE [LARGE SCALE GENOMIC DNA]</scope>
    <source>
        <strain evidence="11 13">YBY</strain>
    </source>
</reference>
<evidence type="ECO:0000313" key="11">
    <source>
        <dbReference type="EMBL" id="PWE15752.1"/>
    </source>
</evidence>
<reference evidence="11 13" key="1">
    <citation type="submission" date="2018-05" db="EMBL/GenBank/DDBJ databases">
        <title>Genome Sequence of an Efficient Indole-Degrading Bacterium, Alcaligenes sp.YBY.</title>
        <authorList>
            <person name="Yang B."/>
        </authorList>
    </citation>
    <scope>NUCLEOTIDE SEQUENCE [LARGE SCALE GENOMIC DNA]</scope>
    <source>
        <strain evidence="11 13">YBY</strain>
    </source>
</reference>
<proteinExistence type="inferred from homology"/>
<evidence type="ECO:0000256" key="8">
    <source>
        <dbReference type="ARBA" id="ARBA00047481"/>
    </source>
</evidence>
<comment type="pathway">
    <text evidence="2 9">Amino-acid biosynthesis; L-histidine biosynthesis; L-histidine from 5-phospho-alpha-D-ribose 1-diphosphate: step 7/9.</text>
</comment>